<evidence type="ECO:0000313" key="1">
    <source>
        <dbReference type="EMBL" id="EDL75641.1"/>
    </source>
</evidence>
<name>A6JWN3_RAT</name>
<gene>
    <name evidence="1" type="primary">RGD1311447_predicted</name>
    <name evidence="1" type="ORF">rCG_24026</name>
</gene>
<proteinExistence type="predicted"/>
<dbReference type="EMBL" id="CH474004">
    <property type="protein sequence ID" value="EDL75641.1"/>
    <property type="molecule type" value="Genomic_DNA"/>
</dbReference>
<sequence length="129" mass="14458">MALMLTCGWFPKLREFPSPMPGLVECGVGHPLVDLLGRVGIPAHRLPESHCLFLTLQQRVLRSPIPPCGMTLLNCPRVKVPWRALATNKNLQSLAPHSPPRLQHQRTAPLQQEWTRMEDHLGQAPLQPS</sequence>
<accession>A6JWN3</accession>
<reference evidence="2" key="1">
    <citation type="submission" date="2005-09" db="EMBL/GenBank/DDBJ databases">
        <authorList>
            <person name="Mural R.J."/>
            <person name="Li P.W."/>
            <person name="Adams M.D."/>
            <person name="Amanatides P.G."/>
            <person name="Baden-Tillson H."/>
            <person name="Barnstead M."/>
            <person name="Chin S.H."/>
            <person name="Dew I."/>
            <person name="Evans C.A."/>
            <person name="Ferriera S."/>
            <person name="Flanigan M."/>
            <person name="Fosler C."/>
            <person name="Glodek A."/>
            <person name="Gu Z."/>
            <person name="Holt R.A."/>
            <person name="Jennings D."/>
            <person name="Kraft C.L."/>
            <person name="Lu F."/>
            <person name="Nguyen T."/>
            <person name="Nusskern D.R."/>
            <person name="Pfannkoch C.M."/>
            <person name="Sitter C."/>
            <person name="Sutton G.G."/>
            <person name="Venter J.C."/>
            <person name="Wang Z."/>
            <person name="Woodage T."/>
            <person name="Zheng X.H."/>
            <person name="Zhong F."/>
        </authorList>
    </citation>
    <scope>NUCLEOTIDE SEQUENCE [LARGE SCALE GENOMIC DNA]</scope>
    <source>
        <strain>BN</strain>
        <strain evidence="2">Sprague-Dawley</strain>
    </source>
</reference>
<dbReference type="AlphaFoldDB" id="A6JWN3"/>
<dbReference type="Proteomes" id="UP000234681">
    <property type="component" value="Chromosome 9"/>
</dbReference>
<protein>
    <submittedName>
        <fullName evidence="1">LOC363276 (Predicted), isoform CRA_c</fullName>
    </submittedName>
</protein>
<evidence type="ECO:0000313" key="2">
    <source>
        <dbReference type="Proteomes" id="UP000234681"/>
    </source>
</evidence>
<organism evidence="1 2">
    <name type="scientific">Rattus norvegicus</name>
    <name type="common">Rat</name>
    <dbReference type="NCBI Taxonomy" id="10116"/>
    <lineage>
        <taxon>Eukaryota</taxon>
        <taxon>Metazoa</taxon>
        <taxon>Chordata</taxon>
        <taxon>Craniata</taxon>
        <taxon>Vertebrata</taxon>
        <taxon>Euteleostomi</taxon>
        <taxon>Mammalia</taxon>
        <taxon>Eutheria</taxon>
        <taxon>Euarchontoglires</taxon>
        <taxon>Glires</taxon>
        <taxon>Rodentia</taxon>
        <taxon>Myomorpha</taxon>
        <taxon>Muroidea</taxon>
        <taxon>Muridae</taxon>
        <taxon>Murinae</taxon>
        <taxon>Rattus</taxon>
    </lineage>
</organism>